<dbReference type="Pfam" id="PF03772">
    <property type="entry name" value="Competence"/>
    <property type="match status" value="1"/>
</dbReference>
<reference evidence="9" key="1">
    <citation type="submission" date="2016-08" db="EMBL/GenBank/DDBJ databases">
        <authorList>
            <person name="Varghese N."/>
            <person name="Submissions Spin"/>
        </authorList>
    </citation>
    <scope>NUCLEOTIDE SEQUENCE [LARGE SCALE GENOMIC DNA]</scope>
    <source>
        <strain evidence="9">SGD-1123</strain>
    </source>
</reference>
<dbReference type="InterPro" id="IPR035681">
    <property type="entry name" value="ComA-like_MBL"/>
</dbReference>
<dbReference type="GO" id="GO:0030420">
    <property type="term" value="P:establishment of competence for transformation"/>
    <property type="evidence" value="ECO:0007669"/>
    <property type="project" value="InterPro"/>
</dbReference>
<feature type="transmembrane region" description="Helical" evidence="6">
    <location>
        <begin position="421"/>
        <end position="443"/>
    </location>
</feature>
<feature type="transmembrane region" description="Helical" evidence="6">
    <location>
        <begin position="266"/>
        <end position="284"/>
    </location>
</feature>
<sequence length="766" mass="85889">MNKSLPAFLLFFAAAATLSGTLLALQSYYWGAFFFFALFAVLYLRKSPLYVWLISFFVFISAAFMSNFHESTQHTRLSIKNPLPFLTIDSLPEIDGSSLRGFGKLDGERIVFRYKIPSEEELKRTKALKPGHTCRVKGELTVPSQNTNPNMFNYRRYLYERDIHWILKVDSFEECRESEDGWEFSLIRWRASGLNYIEDKFPPGTVGMTQALVFGETGKISPEMMDDYRSLGIVHLLAISGLHVGLVFGMLYFILIRAGVTRESTLWLSIVFLIFYMVITGGAPPVVRASSMLIILLIFRKSPFTISTLDSLSIVFMSLLFMDPYSIFDIGFQLSFTVSYSLLLSSSSILTAESPYLLQLFKVTAVAQLSSLPIMIFNFYEFSIIGFASNLLFVPLFSLIVLPMALITFLKELFLPSGMEWLNMIYGLIVSGIEALSSLLAAFPFTTLILGKPQDYIMICYICLVLAVFKGMEKGEWGLPSLFLSAFILLHIVWTQFSPFGDVVFIDVGQGDATLIDLPYNLGTYLIDTGGTVQFPKEDWERKTKPFSIDEDVILPFLKSKGITTIDKLLLTHGDLDHVGGAAGLVDKIKIKEILITPGSGNKNEMREILSLAEKKDVPVKQVLAPYTWKAKDNIFHILMPMDDIYEGNNDSLVVYSEMGGLKWLFTGDLEKEGEKELVDTYEVKTDVLKIGHHGSGTSSSGIFLEELKPQIGVISAGRDNRFGHPHPDVVTRLKDQGVVIHSTAEHGALTYRFLGKRGTFSAQLP</sequence>
<proteinExistence type="predicted"/>
<evidence type="ECO:0000256" key="1">
    <source>
        <dbReference type="ARBA" id="ARBA00004651"/>
    </source>
</evidence>
<keyword evidence="9" id="KW-1185">Reference proteome</keyword>
<keyword evidence="4 6" id="KW-1133">Transmembrane helix</keyword>
<gene>
    <name evidence="8" type="ORF">GA0061094_1219</name>
</gene>
<keyword evidence="5 6" id="KW-0472">Membrane</keyword>
<evidence type="ECO:0000313" key="9">
    <source>
        <dbReference type="Proteomes" id="UP000181997"/>
    </source>
</evidence>
<dbReference type="EMBL" id="FMAU01000001">
    <property type="protein sequence ID" value="SCB89370.1"/>
    <property type="molecule type" value="Genomic_DNA"/>
</dbReference>
<feature type="domain" description="Metallo-beta-lactamase" evidence="7">
    <location>
        <begin position="500"/>
        <end position="719"/>
    </location>
</feature>
<evidence type="ECO:0000313" key="8">
    <source>
        <dbReference type="EMBL" id="SCB89370.1"/>
    </source>
</evidence>
<dbReference type="NCBIfam" id="TIGR00361">
    <property type="entry name" value="ComEC_Rec2"/>
    <property type="match status" value="1"/>
</dbReference>
<comment type="subcellular location">
    <subcellularLocation>
        <location evidence="1">Cell membrane</location>
        <topology evidence="1">Multi-pass membrane protein</topology>
    </subcellularLocation>
</comment>
<dbReference type="GO" id="GO:0005886">
    <property type="term" value="C:plasma membrane"/>
    <property type="evidence" value="ECO:0007669"/>
    <property type="project" value="UniProtKB-SubCell"/>
</dbReference>
<dbReference type="InterPro" id="IPR052159">
    <property type="entry name" value="Competence_DNA_uptake"/>
</dbReference>
<feature type="transmembrane region" description="Helical" evidence="6">
    <location>
        <begin position="387"/>
        <end position="409"/>
    </location>
</feature>
<evidence type="ECO:0000259" key="7">
    <source>
        <dbReference type="SMART" id="SM00849"/>
    </source>
</evidence>
<dbReference type="InterPro" id="IPR036866">
    <property type="entry name" value="RibonucZ/Hydroxyglut_hydro"/>
</dbReference>
<evidence type="ECO:0000256" key="5">
    <source>
        <dbReference type="ARBA" id="ARBA00023136"/>
    </source>
</evidence>
<protein>
    <submittedName>
        <fullName evidence="8">Competence protein ComEC</fullName>
    </submittedName>
</protein>
<dbReference type="PANTHER" id="PTHR30619:SF1">
    <property type="entry name" value="RECOMBINATION PROTEIN 2"/>
    <property type="match status" value="1"/>
</dbReference>
<dbReference type="NCBIfam" id="TIGR00360">
    <property type="entry name" value="ComEC_N-term"/>
    <property type="match status" value="1"/>
</dbReference>
<dbReference type="InterPro" id="IPR004477">
    <property type="entry name" value="ComEC_N"/>
</dbReference>
<dbReference type="SUPFAM" id="SSF56281">
    <property type="entry name" value="Metallo-hydrolase/oxidoreductase"/>
    <property type="match status" value="1"/>
</dbReference>
<dbReference type="Gene3D" id="3.60.15.10">
    <property type="entry name" value="Ribonuclease Z/Hydroxyacylglutathione hydrolase-like"/>
    <property type="match status" value="1"/>
</dbReference>
<organism evidence="8 9">
    <name type="scientific">[Bacillus] enclensis</name>
    <dbReference type="NCBI Taxonomy" id="1402860"/>
    <lineage>
        <taxon>Bacteria</taxon>
        <taxon>Bacillati</taxon>
        <taxon>Bacillota</taxon>
        <taxon>Bacilli</taxon>
        <taxon>Bacillales</taxon>
        <taxon>Bacillaceae</taxon>
        <taxon>Rossellomorea</taxon>
    </lineage>
</organism>
<feature type="transmembrane region" description="Helical" evidence="6">
    <location>
        <begin position="358"/>
        <end position="380"/>
    </location>
</feature>
<feature type="transmembrane region" description="Helical" evidence="6">
    <location>
        <begin position="49"/>
        <end position="68"/>
    </location>
</feature>
<dbReference type="SMART" id="SM00849">
    <property type="entry name" value="Lactamase_B"/>
    <property type="match status" value="1"/>
</dbReference>
<dbReference type="OrthoDB" id="9761531at2"/>
<dbReference type="PANTHER" id="PTHR30619">
    <property type="entry name" value="DNA INTERNALIZATION/COMPETENCE PROTEIN COMEC/REC2"/>
    <property type="match status" value="1"/>
</dbReference>
<name>A0A0V8HMP6_9BACI</name>
<dbReference type="Pfam" id="PF13567">
    <property type="entry name" value="DUF4131"/>
    <property type="match status" value="1"/>
</dbReference>
<keyword evidence="2" id="KW-1003">Cell membrane</keyword>
<feature type="transmembrane region" description="Helical" evidence="6">
    <location>
        <begin position="478"/>
        <end position="497"/>
    </location>
</feature>
<accession>A0A0V8HMP6</accession>
<evidence type="ECO:0000256" key="4">
    <source>
        <dbReference type="ARBA" id="ARBA00022989"/>
    </source>
</evidence>
<dbReference type="Pfam" id="PF00753">
    <property type="entry name" value="Lactamase_B"/>
    <property type="match status" value="1"/>
</dbReference>
<dbReference type="InterPro" id="IPR001279">
    <property type="entry name" value="Metallo-B-lactamas"/>
</dbReference>
<dbReference type="InterPro" id="IPR025405">
    <property type="entry name" value="DUF4131"/>
</dbReference>
<evidence type="ECO:0000256" key="3">
    <source>
        <dbReference type="ARBA" id="ARBA00022692"/>
    </source>
</evidence>
<dbReference type="Proteomes" id="UP000181997">
    <property type="component" value="Unassembled WGS sequence"/>
</dbReference>
<dbReference type="CDD" id="cd07731">
    <property type="entry name" value="ComA-like_MBL-fold"/>
    <property type="match status" value="1"/>
</dbReference>
<keyword evidence="3 6" id="KW-0812">Transmembrane</keyword>
<feature type="transmembrane region" description="Helical" evidence="6">
    <location>
        <begin position="233"/>
        <end position="254"/>
    </location>
</feature>
<dbReference type="RefSeq" id="WP_058297823.1">
    <property type="nucleotide sequence ID" value="NZ_FMAU01000001.1"/>
</dbReference>
<dbReference type="InterPro" id="IPR004797">
    <property type="entry name" value="Competence_ComEC/Rec2"/>
</dbReference>
<evidence type="ECO:0000256" key="2">
    <source>
        <dbReference type="ARBA" id="ARBA00022475"/>
    </source>
</evidence>
<evidence type="ECO:0000256" key="6">
    <source>
        <dbReference type="SAM" id="Phobius"/>
    </source>
</evidence>
<dbReference type="AlphaFoldDB" id="A0A0V8HMP6"/>